<dbReference type="EMBL" id="CCMZ01000020">
    <property type="protein sequence ID" value="CDX18310.1"/>
    <property type="molecule type" value="Genomic_DNA"/>
</dbReference>
<protein>
    <submittedName>
        <fullName evidence="1">Uncharacterized protein</fullName>
    </submittedName>
</protein>
<proteinExistence type="predicted"/>
<organism evidence="1 2">
    <name type="scientific">Mesorhizobium plurifarium</name>
    <dbReference type="NCBI Taxonomy" id="69974"/>
    <lineage>
        <taxon>Bacteria</taxon>
        <taxon>Pseudomonadati</taxon>
        <taxon>Pseudomonadota</taxon>
        <taxon>Alphaproteobacteria</taxon>
        <taxon>Hyphomicrobiales</taxon>
        <taxon>Phyllobacteriaceae</taxon>
        <taxon>Mesorhizobium</taxon>
    </lineage>
</organism>
<reference evidence="2" key="1">
    <citation type="submission" date="2014-08" db="EMBL/GenBank/DDBJ databases">
        <authorList>
            <person name="Moulin L."/>
        </authorList>
    </citation>
    <scope>NUCLEOTIDE SEQUENCE [LARGE SCALE GENOMIC DNA]</scope>
</reference>
<gene>
    <name evidence="1" type="ORF">MPL3356_270053</name>
</gene>
<keyword evidence="2" id="KW-1185">Reference proteome</keyword>
<name>A0A090FH69_MESPL</name>
<dbReference type="AlphaFoldDB" id="A0A090FH69"/>
<evidence type="ECO:0000313" key="2">
    <source>
        <dbReference type="Proteomes" id="UP000045285"/>
    </source>
</evidence>
<sequence>MNAKPVGSRLGLAVQPKFFAAFAYFATSTAEVPGKAVSYLTDRLALARPILTVTIFQGARDVAIARKYCVIWVVGASRSGRPAGGFPCFGGWRVRARARPYGHPGRLQRVHGTGVSPISIET</sequence>
<dbReference type="Proteomes" id="UP000045285">
    <property type="component" value="Unassembled WGS sequence"/>
</dbReference>
<accession>A0A090FH69</accession>
<evidence type="ECO:0000313" key="1">
    <source>
        <dbReference type="EMBL" id="CDX18310.1"/>
    </source>
</evidence>